<sequence>MRELADTFDAMLARLQHAFDEERRLIANIAHELRTPLANQRTVLEVGLDDPGATLADMRQTSERALTQTVRTQQLVERLLLLAHAEHASPGEESVDLARLARHVLDAVTPPPDVDVRADLEPATVAGDPILIEALLVNLVTNAVRHNRADGTVDVVLRPTRDGAELVVVNSGNRIEPEQVAELFQPFRRHQPDRTRSSDGVGLGLPIVAAIASAHGGRVRAEPGPQGGLRVTMELPATRQTGQEQSRARSPAPRRCSRAVGTHHRDPGPASETRPW</sequence>
<dbReference type="InterPro" id="IPR005467">
    <property type="entry name" value="His_kinase_dom"/>
</dbReference>
<dbReference type="InterPro" id="IPR003594">
    <property type="entry name" value="HATPase_dom"/>
</dbReference>
<evidence type="ECO:0000256" key="11">
    <source>
        <dbReference type="ARBA" id="ARBA00023136"/>
    </source>
</evidence>
<comment type="catalytic activity">
    <reaction evidence="1">
        <text>ATP + protein L-histidine = ADP + protein N-phospho-L-histidine.</text>
        <dbReference type="EC" id="2.7.13.3"/>
    </reaction>
</comment>
<evidence type="ECO:0000256" key="2">
    <source>
        <dbReference type="ARBA" id="ARBA00004141"/>
    </source>
</evidence>
<evidence type="ECO:0000256" key="10">
    <source>
        <dbReference type="ARBA" id="ARBA00023012"/>
    </source>
</evidence>
<keyword evidence="7" id="KW-0812">Transmembrane</keyword>
<dbReference type="Gene3D" id="3.30.565.10">
    <property type="entry name" value="Histidine kinase-like ATPase, C-terminal domain"/>
    <property type="match status" value="1"/>
</dbReference>
<feature type="region of interest" description="Disordered" evidence="12">
    <location>
        <begin position="215"/>
        <end position="276"/>
    </location>
</feature>
<dbReference type="PRINTS" id="PR00344">
    <property type="entry name" value="BCTRLSENSOR"/>
</dbReference>
<keyword evidence="9" id="KW-1133">Transmembrane helix</keyword>
<comment type="subcellular location">
    <subcellularLocation>
        <location evidence="3">Cell membrane</location>
    </subcellularLocation>
    <subcellularLocation>
        <location evidence="2">Membrane</location>
        <topology evidence="2">Multi-pass membrane protein</topology>
    </subcellularLocation>
</comment>
<evidence type="ECO:0000256" key="1">
    <source>
        <dbReference type="ARBA" id="ARBA00000085"/>
    </source>
</evidence>
<evidence type="ECO:0000256" key="8">
    <source>
        <dbReference type="ARBA" id="ARBA00022777"/>
    </source>
</evidence>
<dbReference type="PROSITE" id="PS50109">
    <property type="entry name" value="HIS_KIN"/>
    <property type="match status" value="1"/>
</dbReference>
<dbReference type="PANTHER" id="PTHR45436:SF15">
    <property type="entry name" value="SENSOR HISTIDINE KINASE CUSS"/>
    <property type="match status" value="1"/>
</dbReference>
<evidence type="ECO:0000256" key="12">
    <source>
        <dbReference type="SAM" id="MobiDB-lite"/>
    </source>
</evidence>
<keyword evidence="5" id="KW-0597">Phosphoprotein</keyword>
<accession>A0A7C9J6Q3</accession>
<dbReference type="GO" id="GO:0000155">
    <property type="term" value="F:phosphorelay sensor kinase activity"/>
    <property type="evidence" value="ECO:0007669"/>
    <property type="project" value="InterPro"/>
</dbReference>
<keyword evidence="15" id="KW-1185">Reference proteome</keyword>
<keyword evidence="10" id="KW-0902">Two-component regulatory system</keyword>
<name>A0A7C9J6Q3_9ACTN</name>
<evidence type="ECO:0000256" key="9">
    <source>
        <dbReference type="ARBA" id="ARBA00022989"/>
    </source>
</evidence>
<dbReference type="CDD" id="cd00075">
    <property type="entry name" value="HATPase"/>
    <property type="match status" value="1"/>
</dbReference>
<dbReference type="SMART" id="SM00387">
    <property type="entry name" value="HATPase_c"/>
    <property type="match status" value="1"/>
</dbReference>
<dbReference type="SUPFAM" id="SSF47384">
    <property type="entry name" value="Homodimeric domain of signal transducing histidine kinase"/>
    <property type="match status" value="1"/>
</dbReference>
<keyword evidence="6" id="KW-0808">Transferase</keyword>
<dbReference type="SMART" id="SM00388">
    <property type="entry name" value="HisKA"/>
    <property type="match status" value="1"/>
</dbReference>
<dbReference type="PANTHER" id="PTHR45436">
    <property type="entry name" value="SENSOR HISTIDINE KINASE YKOH"/>
    <property type="match status" value="1"/>
</dbReference>
<evidence type="ECO:0000256" key="3">
    <source>
        <dbReference type="ARBA" id="ARBA00004236"/>
    </source>
</evidence>
<dbReference type="Gene3D" id="1.10.287.130">
    <property type="match status" value="1"/>
</dbReference>
<gene>
    <name evidence="14" type="ORF">GT755_30030</name>
</gene>
<dbReference type="InterPro" id="IPR050428">
    <property type="entry name" value="TCS_sensor_his_kinase"/>
</dbReference>
<dbReference type="Proteomes" id="UP000479526">
    <property type="component" value="Unassembled WGS sequence"/>
</dbReference>
<dbReference type="InterPro" id="IPR036890">
    <property type="entry name" value="HATPase_C_sf"/>
</dbReference>
<dbReference type="EC" id="2.7.13.3" evidence="4"/>
<dbReference type="InterPro" id="IPR004358">
    <property type="entry name" value="Sig_transdc_His_kin-like_C"/>
</dbReference>
<evidence type="ECO:0000256" key="5">
    <source>
        <dbReference type="ARBA" id="ARBA00022553"/>
    </source>
</evidence>
<dbReference type="Pfam" id="PF00512">
    <property type="entry name" value="HisKA"/>
    <property type="match status" value="1"/>
</dbReference>
<dbReference type="InterPro" id="IPR003661">
    <property type="entry name" value="HisK_dim/P_dom"/>
</dbReference>
<dbReference type="CDD" id="cd00082">
    <property type="entry name" value="HisKA"/>
    <property type="match status" value="1"/>
</dbReference>
<evidence type="ECO:0000256" key="4">
    <source>
        <dbReference type="ARBA" id="ARBA00012438"/>
    </source>
</evidence>
<evidence type="ECO:0000259" key="13">
    <source>
        <dbReference type="PROSITE" id="PS50109"/>
    </source>
</evidence>
<evidence type="ECO:0000313" key="15">
    <source>
        <dbReference type="Proteomes" id="UP000479526"/>
    </source>
</evidence>
<dbReference type="EMBL" id="WXEW01000009">
    <property type="protein sequence ID" value="NAS25905.1"/>
    <property type="molecule type" value="Genomic_DNA"/>
</dbReference>
<dbReference type="InterPro" id="IPR036097">
    <property type="entry name" value="HisK_dim/P_sf"/>
</dbReference>
<evidence type="ECO:0000256" key="6">
    <source>
        <dbReference type="ARBA" id="ARBA00022679"/>
    </source>
</evidence>
<evidence type="ECO:0000313" key="14">
    <source>
        <dbReference type="EMBL" id="NAS25905.1"/>
    </source>
</evidence>
<dbReference type="GO" id="GO:0005886">
    <property type="term" value="C:plasma membrane"/>
    <property type="evidence" value="ECO:0007669"/>
    <property type="project" value="UniProtKB-SubCell"/>
</dbReference>
<proteinExistence type="predicted"/>
<keyword evidence="11" id="KW-0472">Membrane</keyword>
<comment type="caution">
    <text evidence="14">The sequence shown here is derived from an EMBL/GenBank/DDBJ whole genome shotgun (WGS) entry which is preliminary data.</text>
</comment>
<protein>
    <recommendedName>
        <fullName evidence="4">histidine kinase</fullName>
        <ecNumber evidence="4">2.7.13.3</ecNumber>
    </recommendedName>
</protein>
<organism evidence="14 15">
    <name type="scientific">Herbidospora solisilvae</name>
    <dbReference type="NCBI Taxonomy" id="2696284"/>
    <lineage>
        <taxon>Bacteria</taxon>
        <taxon>Bacillati</taxon>
        <taxon>Actinomycetota</taxon>
        <taxon>Actinomycetes</taxon>
        <taxon>Streptosporangiales</taxon>
        <taxon>Streptosporangiaceae</taxon>
        <taxon>Herbidospora</taxon>
    </lineage>
</organism>
<evidence type="ECO:0000256" key="7">
    <source>
        <dbReference type="ARBA" id="ARBA00022692"/>
    </source>
</evidence>
<keyword evidence="8" id="KW-0418">Kinase</keyword>
<dbReference type="SUPFAM" id="SSF55874">
    <property type="entry name" value="ATPase domain of HSP90 chaperone/DNA topoisomerase II/histidine kinase"/>
    <property type="match status" value="1"/>
</dbReference>
<dbReference type="RefSeq" id="WP_161482930.1">
    <property type="nucleotide sequence ID" value="NZ_WXEW01000009.1"/>
</dbReference>
<reference evidence="14 15" key="1">
    <citation type="submission" date="2020-01" db="EMBL/GenBank/DDBJ databases">
        <title>Herbidospora sp. NEAU-GS84 nov., a novel actinomycete isolated from soil.</title>
        <authorList>
            <person name="Han L."/>
        </authorList>
    </citation>
    <scope>NUCLEOTIDE SEQUENCE [LARGE SCALE GENOMIC DNA]</scope>
    <source>
        <strain evidence="14 15">NEAU-GS84</strain>
    </source>
</reference>
<feature type="domain" description="Histidine kinase" evidence="13">
    <location>
        <begin position="28"/>
        <end position="239"/>
    </location>
</feature>
<dbReference type="Pfam" id="PF02518">
    <property type="entry name" value="HATPase_c"/>
    <property type="match status" value="1"/>
</dbReference>
<dbReference type="AlphaFoldDB" id="A0A7C9J6Q3"/>